<evidence type="ECO:0000313" key="1">
    <source>
        <dbReference type="EMBL" id="QWM90244.1"/>
    </source>
</evidence>
<organism evidence="1 2">
    <name type="scientific">uncultured phage cr25_1</name>
    <dbReference type="NCBI Taxonomy" id="2986395"/>
    <lineage>
        <taxon>Viruses</taxon>
        <taxon>Duplodnaviria</taxon>
        <taxon>Heunggongvirae</taxon>
        <taxon>Uroviricota</taxon>
        <taxon>Caudoviricetes</taxon>
        <taxon>Crassvirales</taxon>
        <taxon>Crevaviridae</taxon>
        <taxon>Coarsevirinae</taxon>
        <taxon>Junduvirus</taxon>
        <taxon>Junduvirus copri</taxon>
    </lineage>
</organism>
<dbReference type="KEGG" id="vg:75690851"/>
<accession>A0AAE7RVK7</accession>
<reference evidence="1 2" key="1">
    <citation type="submission" date="2021-04" db="EMBL/GenBank/DDBJ databases">
        <authorList>
            <person name="Shkoporov A.N."/>
            <person name="Stockdale S.R."/>
            <person name="Guerin E."/>
            <person name="Ross R.P."/>
            <person name="Hill C."/>
        </authorList>
    </citation>
    <scope>NUCLEOTIDE SEQUENCE [LARGE SCALE GENOMIC DNA]</scope>
    <source>
        <strain evidence="2">cr25_1</strain>
    </source>
</reference>
<keyword evidence="2" id="KW-1185">Reference proteome</keyword>
<dbReference type="RefSeq" id="YP_010359816.1">
    <property type="nucleotide sequence ID" value="NC_062777.1"/>
</dbReference>
<dbReference type="Proteomes" id="UP000827441">
    <property type="component" value="Segment"/>
</dbReference>
<evidence type="ECO:0000313" key="2">
    <source>
        <dbReference type="Proteomes" id="UP000827441"/>
    </source>
</evidence>
<dbReference type="EMBL" id="MZ130487">
    <property type="protein sequence ID" value="QWM90244.1"/>
    <property type="molecule type" value="Genomic_DNA"/>
</dbReference>
<sequence>MTVIYARTSLPPRCGRGSKNLKNIIRVTNKYVNCGPWHGVVPVKNRPIIKDSRPDTPILELSTNHMKFIPRGETKELGISTNKTWRIV</sequence>
<protein>
    <submittedName>
        <fullName evidence="1">Uncharacterized protein</fullName>
    </submittedName>
</protein>
<proteinExistence type="predicted"/>
<name>A0AAE7RVK7_9CAUD</name>
<dbReference type="GeneID" id="75690851"/>
<gene>
    <name evidence="1" type="primary">gp_23177</name>
</gene>